<feature type="region of interest" description="Disordered" evidence="1">
    <location>
        <begin position="1"/>
        <end position="20"/>
    </location>
</feature>
<proteinExistence type="predicted"/>
<accession>A0A8H5LQF2</accession>
<feature type="region of interest" description="Disordered" evidence="1">
    <location>
        <begin position="28"/>
        <end position="176"/>
    </location>
</feature>
<dbReference type="OrthoDB" id="3059771at2759"/>
<gene>
    <name evidence="2" type="ORF">D9758_005670</name>
</gene>
<feature type="compositionally biased region" description="Basic and acidic residues" evidence="1">
    <location>
        <begin position="69"/>
        <end position="80"/>
    </location>
</feature>
<feature type="compositionally biased region" description="Low complexity" evidence="1">
    <location>
        <begin position="52"/>
        <end position="68"/>
    </location>
</feature>
<name>A0A8H5LQF2_9AGAR</name>
<feature type="compositionally biased region" description="Basic residues" evidence="1">
    <location>
        <begin position="155"/>
        <end position="166"/>
    </location>
</feature>
<feature type="region of interest" description="Disordered" evidence="1">
    <location>
        <begin position="192"/>
        <end position="235"/>
    </location>
</feature>
<keyword evidence="3" id="KW-1185">Reference proteome</keyword>
<organism evidence="2 3">
    <name type="scientific">Tetrapyrgos nigripes</name>
    <dbReference type="NCBI Taxonomy" id="182062"/>
    <lineage>
        <taxon>Eukaryota</taxon>
        <taxon>Fungi</taxon>
        <taxon>Dikarya</taxon>
        <taxon>Basidiomycota</taxon>
        <taxon>Agaricomycotina</taxon>
        <taxon>Agaricomycetes</taxon>
        <taxon>Agaricomycetidae</taxon>
        <taxon>Agaricales</taxon>
        <taxon>Marasmiineae</taxon>
        <taxon>Marasmiaceae</taxon>
        <taxon>Tetrapyrgos</taxon>
    </lineage>
</organism>
<feature type="region of interest" description="Disordered" evidence="1">
    <location>
        <begin position="249"/>
        <end position="290"/>
    </location>
</feature>
<feature type="compositionally biased region" description="Low complexity" evidence="1">
    <location>
        <begin position="217"/>
        <end position="229"/>
    </location>
</feature>
<sequence>MMSKARSSVEFPPPQPSTARLQTKYTLINNNTTATSSTQIPRISSVGQNMPSRSRTTSTSSVDTIRISSYDKKKTKEGTKVPRSSSGSKKRCRASDSTSSGLDPAMLDIRRTRQRTLSSSSTATVRAGDQKSDVAFPSSEDASATDETADTKSTTLRKKGAGKTTRRISPLKLNPGHAAPSVAVAVTESVIPHRDAPSPPALPSHTRQRVNSLSPKHSQSTSQSHQTTTPPVRSFVPNRYRSSLFEPLPDHLQDWEPSTSVIQSPLDLNGTDDQTSGDEDASEAMASGGPWKDQWGNLHLGMDDLDLSITFHKKQPFFDVWDLPDDIYVGVPARVHLTVKDPHRWTGFSLAPEPDVRYIDIRCNSFEYRSYPVPAASIGRHPQTPFILPPEYAVAYTGTSSSEYSANTTAPIDLTRGIVVNKKWHKTFPGNKVFPHRERLISTYNLLPDDSIESAVGKGEGDEDHVVMRRGWYFKFLIPVPMWVVRMGNSRAFTVEVSVWAGPTGGDDHTYYYGDDFVPEGGLLRQETEMVISHLRSEEEMAKKLQNSA</sequence>
<reference evidence="2 3" key="1">
    <citation type="journal article" date="2020" name="ISME J.">
        <title>Uncovering the hidden diversity of litter-decomposition mechanisms in mushroom-forming fungi.</title>
        <authorList>
            <person name="Floudas D."/>
            <person name="Bentzer J."/>
            <person name="Ahren D."/>
            <person name="Johansson T."/>
            <person name="Persson P."/>
            <person name="Tunlid A."/>
        </authorList>
    </citation>
    <scope>NUCLEOTIDE SEQUENCE [LARGE SCALE GENOMIC DNA]</scope>
    <source>
        <strain evidence="2 3">CBS 291.85</strain>
    </source>
</reference>
<dbReference type="EMBL" id="JAACJM010000024">
    <property type="protein sequence ID" value="KAF5366185.1"/>
    <property type="molecule type" value="Genomic_DNA"/>
</dbReference>
<comment type="caution">
    <text evidence="2">The sequence shown here is derived from an EMBL/GenBank/DDBJ whole genome shotgun (WGS) entry which is preliminary data.</text>
</comment>
<evidence type="ECO:0000256" key="1">
    <source>
        <dbReference type="SAM" id="MobiDB-lite"/>
    </source>
</evidence>
<evidence type="ECO:0000313" key="2">
    <source>
        <dbReference type="EMBL" id="KAF5366185.1"/>
    </source>
</evidence>
<dbReference type="Proteomes" id="UP000559256">
    <property type="component" value="Unassembled WGS sequence"/>
</dbReference>
<evidence type="ECO:0000313" key="3">
    <source>
        <dbReference type="Proteomes" id="UP000559256"/>
    </source>
</evidence>
<protein>
    <submittedName>
        <fullName evidence="2">Uncharacterized protein</fullName>
    </submittedName>
</protein>
<feature type="compositionally biased region" description="Polar residues" evidence="1">
    <location>
        <begin position="28"/>
        <end position="51"/>
    </location>
</feature>
<feature type="compositionally biased region" description="Low complexity" evidence="1">
    <location>
        <begin position="115"/>
        <end position="124"/>
    </location>
</feature>
<dbReference type="AlphaFoldDB" id="A0A8H5LQF2"/>